<sequence>MIFRNPISAMNAVGCVITLVGCTFYGYVRHLISQQTAAAPGPRTPRSGRMEMLPLTGEKQGDKI</sequence>
<feature type="region of interest" description="Disordered" evidence="1">
    <location>
        <begin position="35"/>
        <end position="64"/>
    </location>
</feature>
<dbReference type="PROSITE" id="PS51257">
    <property type="entry name" value="PROKAR_LIPOPROTEIN"/>
    <property type="match status" value="1"/>
</dbReference>
<protein>
    <submittedName>
        <fullName evidence="3">Uncharacterized protein</fullName>
    </submittedName>
</protein>
<evidence type="ECO:0000313" key="3">
    <source>
        <dbReference type="EMBL" id="JAD71251.1"/>
    </source>
</evidence>
<dbReference type="EMBL" id="GBRH01226644">
    <property type="protein sequence ID" value="JAD71251.1"/>
    <property type="molecule type" value="Transcribed_RNA"/>
</dbReference>
<keyword evidence="2" id="KW-1133">Transmembrane helix</keyword>
<dbReference type="AlphaFoldDB" id="A0A0A9C6Q5"/>
<keyword evidence="2" id="KW-0472">Membrane</keyword>
<name>A0A0A9C6Q5_ARUDO</name>
<evidence type="ECO:0000256" key="1">
    <source>
        <dbReference type="SAM" id="MobiDB-lite"/>
    </source>
</evidence>
<accession>A0A0A9C6Q5</accession>
<feature type="transmembrane region" description="Helical" evidence="2">
    <location>
        <begin position="6"/>
        <end position="28"/>
    </location>
</feature>
<keyword evidence="2" id="KW-0812">Transmembrane</keyword>
<proteinExistence type="predicted"/>
<reference evidence="3" key="2">
    <citation type="journal article" date="2015" name="Data Brief">
        <title>Shoot transcriptome of the giant reed, Arundo donax.</title>
        <authorList>
            <person name="Barrero R.A."/>
            <person name="Guerrero F.D."/>
            <person name="Moolhuijzen P."/>
            <person name="Goolsby J.A."/>
            <person name="Tidwell J."/>
            <person name="Bellgard S.E."/>
            <person name="Bellgard M.I."/>
        </authorList>
    </citation>
    <scope>NUCLEOTIDE SEQUENCE</scope>
    <source>
        <tissue evidence="3">Shoot tissue taken approximately 20 cm above the soil surface</tissue>
    </source>
</reference>
<organism evidence="3">
    <name type="scientific">Arundo donax</name>
    <name type="common">Giant reed</name>
    <name type="synonym">Donax arundinaceus</name>
    <dbReference type="NCBI Taxonomy" id="35708"/>
    <lineage>
        <taxon>Eukaryota</taxon>
        <taxon>Viridiplantae</taxon>
        <taxon>Streptophyta</taxon>
        <taxon>Embryophyta</taxon>
        <taxon>Tracheophyta</taxon>
        <taxon>Spermatophyta</taxon>
        <taxon>Magnoliopsida</taxon>
        <taxon>Liliopsida</taxon>
        <taxon>Poales</taxon>
        <taxon>Poaceae</taxon>
        <taxon>PACMAD clade</taxon>
        <taxon>Arundinoideae</taxon>
        <taxon>Arundineae</taxon>
        <taxon>Arundo</taxon>
    </lineage>
</organism>
<evidence type="ECO:0000256" key="2">
    <source>
        <dbReference type="SAM" id="Phobius"/>
    </source>
</evidence>
<reference evidence="3" key="1">
    <citation type="submission" date="2014-09" db="EMBL/GenBank/DDBJ databases">
        <authorList>
            <person name="Magalhaes I.L.F."/>
            <person name="Oliveira U."/>
            <person name="Santos F.R."/>
            <person name="Vidigal T.H.D.A."/>
            <person name="Brescovit A.D."/>
            <person name="Santos A.J."/>
        </authorList>
    </citation>
    <scope>NUCLEOTIDE SEQUENCE</scope>
    <source>
        <tissue evidence="3">Shoot tissue taken approximately 20 cm above the soil surface</tissue>
    </source>
</reference>